<proteinExistence type="predicted"/>
<accession>A0AAV2F8Z6</accession>
<evidence type="ECO:0000256" key="1">
    <source>
        <dbReference type="PROSITE-ProRule" id="PRU00047"/>
    </source>
</evidence>
<dbReference type="InterPro" id="IPR025836">
    <property type="entry name" value="Zn_knuckle_CX2CX4HX4C"/>
</dbReference>
<keyword evidence="1" id="KW-0863">Zinc-finger</keyword>
<gene>
    <name evidence="4" type="ORF">LTRI10_LOCUS34931</name>
</gene>
<dbReference type="GO" id="GO:0008270">
    <property type="term" value="F:zinc ion binding"/>
    <property type="evidence" value="ECO:0007669"/>
    <property type="project" value="UniProtKB-KW"/>
</dbReference>
<dbReference type="PROSITE" id="PS50158">
    <property type="entry name" value="ZF_CCHC"/>
    <property type="match status" value="1"/>
</dbReference>
<dbReference type="PANTHER" id="PTHR31286">
    <property type="entry name" value="GLYCINE-RICH CELL WALL STRUCTURAL PROTEIN 1.8-LIKE"/>
    <property type="match status" value="1"/>
</dbReference>
<keyword evidence="5" id="KW-1185">Reference proteome</keyword>
<feature type="compositionally biased region" description="Pro residues" evidence="2">
    <location>
        <begin position="437"/>
        <end position="446"/>
    </location>
</feature>
<evidence type="ECO:0000259" key="3">
    <source>
        <dbReference type="PROSITE" id="PS50158"/>
    </source>
</evidence>
<dbReference type="InterPro" id="IPR025558">
    <property type="entry name" value="DUF4283"/>
</dbReference>
<evidence type="ECO:0000313" key="4">
    <source>
        <dbReference type="EMBL" id="CAL1394427.1"/>
    </source>
</evidence>
<reference evidence="4 5" key="1">
    <citation type="submission" date="2024-04" db="EMBL/GenBank/DDBJ databases">
        <authorList>
            <person name="Fracassetti M."/>
        </authorList>
    </citation>
    <scope>NUCLEOTIDE SEQUENCE [LARGE SCALE GENOMIC DNA]</scope>
</reference>
<organism evidence="4 5">
    <name type="scientific">Linum trigynum</name>
    <dbReference type="NCBI Taxonomy" id="586398"/>
    <lineage>
        <taxon>Eukaryota</taxon>
        <taxon>Viridiplantae</taxon>
        <taxon>Streptophyta</taxon>
        <taxon>Embryophyta</taxon>
        <taxon>Tracheophyta</taxon>
        <taxon>Spermatophyta</taxon>
        <taxon>Magnoliopsida</taxon>
        <taxon>eudicotyledons</taxon>
        <taxon>Gunneridae</taxon>
        <taxon>Pentapetalae</taxon>
        <taxon>rosids</taxon>
        <taxon>fabids</taxon>
        <taxon>Malpighiales</taxon>
        <taxon>Linaceae</taxon>
        <taxon>Linum</taxon>
    </lineage>
</organism>
<feature type="region of interest" description="Disordered" evidence="2">
    <location>
        <begin position="1"/>
        <end position="49"/>
    </location>
</feature>
<dbReference type="EMBL" id="OZ034819">
    <property type="protein sequence ID" value="CAL1394427.1"/>
    <property type="molecule type" value="Genomic_DNA"/>
</dbReference>
<feature type="domain" description="CCHC-type" evidence="3">
    <location>
        <begin position="287"/>
        <end position="302"/>
    </location>
</feature>
<dbReference type="PANTHER" id="PTHR31286:SF99">
    <property type="entry name" value="DUF4283 DOMAIN-CONTAINING PROTEIN"/>
    <property type="match status" value="1"/>
</dbReference>
<dbReference type="Pfam" id="PF14111">
    <property type="entry name" value="DUF4283"/>
    <property type="match status" value="1"/>
</dbReference>
<feature type="region of interest" description="Disordered" evidence="2">
    <location>
        <begin position="322"/>
        <end position="554"/>
    </location>
</feature>
<feature type="compositionally biased region" description="Polar residues" evidence="2">
    <location>
        <begin position="486"/>
        <end position="504"/>
    </location>
</feature>
<protein>
    <recommendedName>
        <fullName evidence="3">CCHC-type domain-containing protein</fullName>
    </recommendedName>
</protein>
<feature type="compositionally biased region" description="Basic residues" evidence="2">
    <location>
        <begin position="531"/>
        <end position="542"/>
    </location>
</feature>
<evidence type="ECO:0000256" key="2">
    <source>
        <dbReference type="SAM" id="MobiDB-lite"/>
    </source>
</evidence>
<dbReference type="Pfam" id="PF14392">
    <property type="entry name" value="zf-CCHC_4"/>
    <property type="match status" value="1"/>
</dbReference>
<dbReference type="Proteomes" id="UP001497516">
    <property type="component" value="Chromosome 6"/>
</dbReference>
<name>A0AAV2F8Z6_9ROSI</name>
<sequence>MNGDLLSPATALSPSDRPPDPPRLSSVHTHTATTPTLVPDKVGSDDSMAVDAPATEAPEIGKSTQGVSSYANAVRGANMASSKAVIPWTPIGENDLVAGSYNGEPELKVSAGLKSKLSAPWQRSLVVRTLGLRISYTTFGHKLRAQWRPTGTMEIMVLGQECFIVRLDNDADYFRALTEGPWMIFDHYLLTQQWTPEFRLSNKLPSTMIVWVQLPAFPIHFYHREVLFSIGNLIGRTIKLDYHTQHQQRARFARIAVEVDLSKPLATRIRLDGKWQYLEYENLPILCFECGRVGHTKEVCPSSVQSAPALCLEAPGNSPAVMSAATQASEEEKEGFGPWMQVTRKSRRGSRDSTKGNSINRKGEGDIQGKGGKGKAGIKDTPVAESRPPRTTSSGNLELSAGGKAGMDRSTNPKHKGKAVVESLLGGERGKGVLGPVPKPVGPSPGKPAGGISMSRAQGKGPSSSGTKQDPPPALFVAPLTDGLAAQNSPSLTSIPSNNGTKIQIVNLPQPDPSEDPPTDKNSLSAAARTKNQKKHLKKHSSPAKTPRPVTSKALQIWTPIKGKKNKARTKIATLTLQDIEAWTEAAGRKQGEEMVGIADCDAAGDSLGNAAASTSE</sequence>
<dbReference type="InterPro" id="IPR001878">
    <property type="entry name" value="Znf_CCHC"/>
</dbReference>
<evidence type="ECO:0000313" key="5">
    <source>
        <dbReference type="Proteomes" id="UP001497516"/>
    </source>
</evidence>
<dbReference type="AlphaFoldDB" id="A0AAV2F8Z6"/>
<feature type="compositionally biased region" description="Polar residues" evidence="2">
    <location>
        <begin position="27"/>
        <end position="36"/>
    </location>
</feature>
<keyword evidence="1" id="KW-0862">Zinc</keyword>
<dbReference type="GO" id="GO:0003676">
    <property type="term" value="F:nucleic acid binding"/>
    <property type="evidence" value="ECO:0007669"/>
    <property type="project" value="InterPro"/>
</dbReference>
<keyword evidence="1" id="KW-0479">Metal-binding</keyword>
<dbReference type="InterPro" id="IPR040256">
    <property type="entry name" value="At4g02000-like"/>
</dbReference>